<protein>
    <submittedName>
        <fullName evidence="2">Uncharacterized protein</fullName>
    </submittedName>
</protein>
<comment type="caution">
    <text evidence="2">The sequence shown here is derived from an EMBL/GenBank/DDBJ whole genome shotgun (WGS) entry which is preliminary data.</text>
</comment>
<proteinExistence type="predicted"/>
<dbReference type="Proteomes" id="UP000823749">
    <property type="component" value="Chromosome 2"/>
</dbReference>
<reference evidence="2" key="1">
    <citation type="submission" date="2020-08" db="EMBL/GenBank/DDBJ databases">
        <title>Plant Genome Project.</title>
        <authorList>
            <person name="Zhang R.-G."/>
        </authorList>
    </citation>
    <scope>NUCLEOTIDE SEQUENCE</scope>
    <source>
        <strain evidence="2">WSP0</strain>
        <tissue evidence="2">Leaf</tissue>
    </source>
</reference>
<accession>A0AAV6L8B8</accession>
<evidence type="ECO:0000313" key="3">
    <source>
        <dbReference type="Proteomes" id="UP000823749"/>
    </source>
</evidence>
<gene>
    <name evidence="2" type="ORF">RHGRI_003628</name>
</gene>
<organism evidence="2 3">
    <name type="scientific">Rhododendron griersonianum</name>
    <dbReference type="NCBI Taxonomy" id="479676"/>
    <lineage>
        <taxon>Eukaryota</taxon>
        <taxon>Viridiplantae</taxon>
        <taxon>Streptophyta</taxon>
        <taxon>Embryophyta</taxon>
        <taxon>Tracheophyta</taxon>
        <taxon>Spermatophyta</taxon>
        <taxon>Magnoliopsida</taxon>
        <taxon>eudicotyledons</taxon>
        <taxon>Gunneridae</taxon>
        <taxon>Pentapetalae</taxon>
        <taxon>asterids</taxon>
        <taxon>Ericales</taxon>
        <taxon>Ericaceae</taxon>
        <taxon>Ericoideae</taxon>
        <taxon>Rhodoreae</taxon>
        <taxon>Rhododendron</taxon>
    </lineage>
</organism>
<evidence type="ECO:0000256" key="1">
    <source>
        <dbReference type="SAM" id="MobiDB-lite"/>
    </source>
</evidence>
<sequence length="417" mass="47032">MAKSTRPCICLNFPPSPPYFPPLSPPCFPPSPPYFPPFSPPQNFRPSSNSMVVYQQRSNQSTENPPQDLLRLYEDISDTGSSTFPPSPPPPPFPPSSNTMVVHPTENLLLYEDVSNTCHPTFPSSPPLPFPPLSNSIFVYPRSEQSMGRPPQNLQYEDIIDTSRNLDEDLLTAKLFVRFFTDIFNGTNRLYIGVGQGHALNGTNRLYIGVGQGHGGKWVAKIRIQRKLQLPPAAHVEDPDEDSDINEMEEAGPTENQLQNLRQSGEPMVVCLTSDNFKENSPENQQHEIIIGASGYFCGKSALWKKKVLLYMNDAFNFMSREELMTILISEDSVLNDFLFFEMQRRDSSKWESKICLGWNWLSIGTFDAVVFASEGAIFKFEDKGLILIACNEDLQDYKSKSRLLDISSIVVFRQSK</sequence>
<name>A0AAV6L8B8_9ERIC</name>
<evidence type="ECO:0000313" key="2">
    <source>
        <dbReference type="EMBL" id="KAG5560379.1"/>
    </source>
</evidence>
<keyword evidence="3" id="KW-1185">Reference proteome</keyword>
<feature type="compositionally biased region" description="Polar residues" evidence="1">
    <location>
        <begin position="42"/>
        <end position="65"/>
    </location>
</feature>
<feature type="region of interest" description="Disordered" evidence="1">
    <location>
        <begin position="38"/>
        <end position="67"/>
    </location>
</feature>
<dbReference type="EMBL" id="JACTNZ010000002">
    <property type="protein sequence ID" value="KAG5560379.1"/>
    <property type="molecule type" value="Genomic_DNA"/>
</dbReference>
<dbReference type="AlphaFoldDB" id="A0AAV6L8B8"/>